<evidence type="ECO:0000256" key="1">
    <source>
        <dbReference type="ARBA" id="ARBA00023015"/>
    </source>
</evidence>
<dbReference type="EMBL" id="BAAATR010000026">
    <property type="protein sequence ID" value="GAA2261434.1"/>
    <property type="molecule type" value="Genomic_DNA"/>
</dbReference>
<evidence type="ECO:0000313" key="5">
    <source>
        <dbReference type="EMBL" id="GAA2261434.1"/>
    </source>
</evidence>
<dbReference type="RefSeq" id="WP_344638934.1">
    <property type="nucleotide sequence ID" value="NZ_BAAATR010000026.1"/>
</dbReference>
<dbReference type="PANTHER" id="PTHR33164:SF99">
    <property type="entry name" value="MARR FAMILY REGULATORY PROTEIN"/>
    <property type="match status" value="1"/>
</dbReference>
<dbReference type="InterPro" id="IPR036390">
    <property type="entry name" value="WH_DNA-bd_sf"/>
</dbReference>
<dbReference type="SMART" id="SM00347">
    <property type="entry name" value="HTH_MARR"/>
    <property type="match status" value="1"/>
</dbReference>
<feature type="domain" description="HTH marR-type" evidence="4">
    <location>
        <begin position="10"/>
        <end position="139"/>
    </location>
</feature>
<proteinExistence type="predicted"/>
<evidence type="ECO:0000259" key="4">
    <source>
        <dbReference type="PROSITE" id="PS50995"/>
    </source>
</evidence>
<dbReference type="Pfam" id="PF01047">
    <property type="entry name" value="MarR"/>
    <property type="match status" value="1"/>
</dbReference>
<comment type="caution">
    <text evidence="5">The sequence shown here is derived from an EMBL/GenBank/DDBJ whole genome shotgun (WGS) entry which is preliminary data.</text>
</comment>
<dbReference type="SUPFAM" id="SSF46785">
    <property type="entry name" value="Winged helix' DNA-binding domain"/>
    <property type="match status" value="1"/>
</dbReference>
<keyword evidence="2" id="KW-0238">DNA-binding</keyword>
<dbReference type="PANTHER" id="PTHR33164">
    <property type="entry name" value="TRANSCRIPTIONAL REGULATOR, MARR FAMILY"/>
    <property type="match status" value="1"/>
</dbReference>
<evidence type="ECO:0000256" key="2">
    <source>
        <dbReference type="ARBA" id="ARBA00023125"/>
    </source>
</evidence>
<dbReference type="InterPro" id="IPR023187">
    <property type="entry name" value="Tscrpt_reg_MarR-type_CS"/>
</dbReference>
<protein>
    <submittedName>
        <fullName evidence="5">MarR family transcriptional regulator</fullName>
    </submittedName>
</protein>
<dbReference type="PRINTS" id="PR00598">
    <property type="entry name" value="HTHMARR"/>
</dbReference>
<reference evidence="6" key="1">
    <citation type="journal article" date="2019" name="Int. J. Syst. Evol. Microbiol.">
        <title>The Global Catalogue of Microorganisms (GCM) 10K type strain sequencing project: providing services to taxonomists for standard genome sequencing and annotation.</title>
        <authorList>
            <consortium name="The Broad Institute Genomics Platform"/>
            <consortium name="The Broad Institute Genome Sequencing Center for Infectious Disease"/>
            <person name="Wu L."/>
            <person name="Ma J."/>
        </authorList>
    </citation>
    <scope>NUCLEOTIDE SEQUENCE [LARGE SCALE GENOMIC DNA]</scope>
    <source>
        <strain evidence="6">JCM 7356</strain>
    </source>
</reference>
<keyword evidence="1" id="KW-0805">Transcription regulation</keyword>
<organism evidence="5 6">
    <name type="scientific">Kitasatospora cystarginea</name>
    <dbReference type="NCBI Taxonomy" id="58350"/>
    <lineage>
        <taxon>Bacteria</taxon>
        <taxon>Bacillati</taxon>
        <taxon>Actinomycetota</taxon>
        <taxon>Actinomycetes</taxon>
        <taxon>Kitasatosporales</taxon>
        <taxon>Streptomycetaceae</taxon>
        <taxon>Kitasatospora</taxon>
    </lineage>
</organism>
<dbReference type="InterPro" id="IPR036388">
    <property type="entry name" value="WH-like_DNA-bd_sf"/>
</dbReference>
<dbReference type="Proteomes" id="UP001500305">
    <property type="component" value="Unassembled WGS sequence"/>
</dbReference>
<evidence type="ECO:0000256" key="3">
    <source>
        <dbReference type="ARBA" id="ARBA00023163"/>
    </source>
</evidence>
<keyword evidence="6" id="KW-1185">Reference proteome</keyword>
<name>A0ABP5RGH8_9ACTN</name>
<gene>
    <name evidence="5" type="ORF">GCM10010430_52130</name>
</gene>
<evidence type="ECO:0000313" key="6">
    <source>
        <dbReference type="Proteomes" id="UP001500305"/>
    </source>
</evidence>
<dbReference type="InterPro" id="IPR000835">
    <property type="entry name" value="HTH_MarR-typ"/>
</dbReference>
<dbReference type="InterPro" id="IPR039422">
    <property type="entry name" value="MarR/SlyA-like"/>
</dbReference>
<keyword evidence="3" id="KW-0804">Transcription</keyword>
<sequence length="139" mass="15406">MSQPEPPPTPVQLMDRLAHAAAAYYRNFASVAAGHGLTLMQGKMLSLLRRPMPMRTLADLLTCDASNITGIADRLEARGLVRREVDPADRRVKNVVLTEQGEETVRLIRAELMTGLTGLEQLDDEDRRTLGRLLGQVFP</sequence>
<dbReference type="Gene3D" id="1.10.10.10">
    <property type="entry name" value="Winged helix-like DNA-binding domain superfamily/Winged helix DNA-binding domain"/>
    <property type="match status" value="1"/>
</dbReference>
<dbReference type="PROSITE" id="PS01117">
    <property type="entry name" value="HTH_MARR_1"/>
    <property type="match status" value="1"/>
</dbReference>
<accession>A0ABP5RGH8</accession>
<dbReference type="PROSITE" id="PS50995">
    <property type="entry name" value="HTH_MARR_2"/>
    <property type="match status" value="1"/>
</dbReference>